<keyword evidence="4" id="KW-0547">Nucleotide-binding</keyword>
<comment type="caution">
    <text evidence="12">The sequence shown here is derived from an EMBL/GenBank/DDBJ whole genome shotgun (WGS) entry which is preliminary data.</text>
</comment>
<evidence type="ECO:0000256" key="6">
    <source>
        <dbReference type="ARBA" id="ARBA00022840"/>
    </source>
</evidence>
<feature type="compositionally biased region" description="Basic residues" evidence="9">
    <location>
        <begin position="144"/>
        <end position="158"/>
    </location>
</feature>
<keyword evidence="10" id="KW-0472">Membrane</keyword>
<keyword evidence="6" id="KW-0067">ATP-binding</keyword>
<keyword evidence="13" id="KW-1185">Reference proteome</keyword>
<organism evidence="12 13">
    <name type="scientific">Symbiodinium necroappetens</name>
    <dbReference type="NCBI Taxonomy" id="1628268"/>
    <lineage>
        <taxon>Eukaryota</taxon>
        <taxon>Sar</taxon>
        <taxon>Alveolata</taxon>
        <taxon>Dinophyceae</taxon>
        <taxon>Suessiales</taxon>
        <taxon>Symbiodiniaceae</taxon>
        <taxon>Symbiodinium</taxon>
    </lineage>
</organism>
<gene>
    <name evidence="12" type="primary">ARK1</name>
    <name evidence="12" type="ORF">SNEC2469_LOCUS23776</name>
</gene>
<feature type="transmembrane region" description="Helical" evidence="10">
    <location>
        <begin position="376"/>
        <end position="395"/>
    </location>
</feature>
<feature type="compositionally biased region" description="Low complexity" evidence="9">
    <location>
        <begin position="252"/>
        <end position="263"/>
    </location>
</feature>
<dbReference type="Pfam" id="PF00069">
    <property type="entry name" value="Pkinase"/>
    <property type="match status" value="1"/>
</dbReference>
<dbReference type="OrthoDB" id="248923at2759"/>
<dbReference type="PANTHER" id="PTHR22967:SF57">
    <property type="entry name" value="AUXILIN, ISOFORM A-RELATED"/>
    <property type="match status" value="1"/>
</dbReference>
<feature type="compositionally biased region" description="Low complexity" evidence="9">
    <location>
        <begin position="188"/>
        <end position="205"/>
    </location>
</feature>
<feature type="compositionally biased region" description="Basic and acidic residues" evidence="9">
    <location>
        <begin position="116"/>
        <end position="126"/>
    </location>
</feature>
<keyword evidence="3" id="KW-0808">Transferase</keyword>
<dbReference type="InterPro" id="IPR011009">
    <property type="entry name" value="Kinase-like_dom_sf"/>
</dbReference>
<evidence type="ECO:0000256" key="7">
    <source>
        <dbReference type="ARBA" id="ARBA00047899"/>
    </source>
</evidence>
<evidence type="ECO:0000256" key="4">
    <source>
        <dbReference type="ARBA" id="ARBA00022741"/>
    </source>
</evidence>
<evidence type="ECO:0000256" key="5">
    <source>
        <dbReference type="ARBA" id="ARBA00022777"/>
    </source>
</evidence>
<comment type="catalytic activity">
    <reaction evidence="8">
        <text>L-seryl-[protein] + ATP = O-phospho-L-seryl-[protein] + ADP + H(+)</text>
        <dbReference type="Rhea" id="RHEA:17989"/>
        <dbReference type="Rhea" id="RHEA-COMP:9863"/>
        <dbReference type="Rhea" id="RHEA-COMP:11604"/>
        <dbReference type="ChEBI" id="CHEBI:15378"/>
        <dbReference type="ChEBI" id="CHEBI:29999"/>
        <dbReference type="ChEBI" id="CHEBI:30616"/>
        <dbReference type="ChEBI" id="CHEBI:83421"/>
        <dbReference type="ChEBI" id="CHEBI:456216"/>
        <dbReference type="EC" id="2.7.11.1"/>
    </reaction>
</comment>
<dbReference type="EMBL" id="CAJNJA010044775">
    <property type="protein sequence ID" value="CAE7804429.1"/>
    <property type="molecule type" value="Genomic_DNA"/>
</dbReference>
<evidence type="ECO:0000259" key="11">
    <source>
        <dbReference type="PROSITE" id="PS50011"/>
    </source>
</evidence>
<reference evidence="12" key="1">
    <citation type="submission" date="2021-02" db="EMBL/GenBank/DDBJ databases">
        <authorList>
            <person name="Dougan E. K."/>
            <person name="Rhodes N."/>
            <person name="Thang M."/>
            <person name="Chan C."/>
        </authorList>
    </citation>
    <scope>NUCLEOTIDE SEQUENCE</scope>
</reference>
<dbReference type="GO" id="GO:0005737">
    <property type="term" value="C:cytoplasm"/>
    <property type="evidence" value="ECO:0007669"/>
    <property type="project" value="TreeGrafter"/>
</dbReference>
<dbReference type="InterPro" id="IPR000719">
    <property type="entry name" value="Prot_kinase_dom"/>
</dbReference>
<evidence type="ECO:0000256" key="3">
    <source>
        <dbReference type="ARBA" id="ARBA00022679"/>
    </source>
</evidence>
<dbReference type="Gene3D" id="1.10.510.10">
    <property type="entry name" value="Transferase(Phosphotransferase) domain 1"/>
    <property type="match status" value="1"/>
</dbReference>
<evidence type="ECO:0000256" key="1">
    <source>
        <dbReference type="ARBA" id="ARBA00012513"/>
    </source>
</evidence>
<feature type="compositionally biased region" description="Polar residues" evidence="9">
    <location>
        <begin position="237"/>
        <end position="251"/>
    </location>
</feature>
<protein>
    <recommendedName>
        <fullName evidence="1">non-specific serine/threonine protein kinase</fullName>
        <ecNumber evidence="1">2.7.11.1</ecNumber>
    </recommendedName>
</protein>
<dbReference type="GO" id="GO:0005524">
    <property type="term" value="F:ATP binding"/>
    <property type="evidence" value="ECO:0007669"/>
    <property type="project" value="UniProtKB-KW"/>
</dbReference>
<evidence type="ECO:0000256" key="9">
    <source>
        <dbReference type="SAM" id="MobiDB-lite"/>
    </source>
</evidence>
<feature type="domain" description="Protein kinase" evidence="11">
    <location>
        <begin position="1"/>
        <end position="93"/>
    </location>
</feature>
<evidence type="ECO:0000256" key="8">
    <source>
        <dbReference type="ARBA" id="ARBA00048679"/>
    </source>
</evidence>
<keyword evidence="5" id="KW-0418">Kinase</keyword>
<dbReference type="Proteomes" id="UP000601435">
    <property type="component" value="Unassembled WGS sequence"/>
</dbReference>
<dbReference type="SUPFAM" id="SSF56112">
    <property type="entry name" value="Protein kinase-like (PK-like)"/>
    <property type="match status" value="1"/>
</dbReference>
<name>A0A812YZE8_9DINO</name>
<accession>A0A812YZE8</accession>
<feature type="region of interest" description="Disordered" evidence="9">
    <location>
        <begin position="184"/>
        <end position="273"/>
    </location>
</feature>
<feature type="transmembrane region" description="Helical" evidence="10">
    <location>
        <begin position="415"/>
        <end position="438"/>
    </location>
</feature>
<feature type="transmembrane region" description="Helical" evidence="10">
    <location>
        <begin position="351"/>
        <end position="369"/>
    </location>
</feature>
<evidence type="ECO:0000256" key="2">
    <source>
        <dbReference type="ARBA" id="ARBA00022527"/>
    </source>
</evidence>
<dbReference type="PANTHER" id="PTHR22967">
    <property type="entry name" value="SERINE/THREONINE PROTEIN KINASE"/>
    <property type="match status" value="1"/>
</dbReference>
<feature type="transmembrane region" description="Helical" evidence="10">
    <location>
        <begin position="445"/>
        <end position="467"/>
    </location>
</feature>
<dbReference type="PROSITE" id="PS50011">
    <property type="entry name" value="PROTEIN_KINASE_DOM"/>
    <property type="match status" value="1"/>
</dbReference>
<keyword evidence="10" id="KW-1133">Transmembrane helix</keyword>
<feature type="region of interest" description="Disordered" evidence="9">
    <location>
        <begin position="116"/>
        <end position="167"/>
    </location>
</feature>
<dbReference type="AlphaFoldDB" id="A0A812YZE8"/>
<comment type="catalytic activity">
    <reaction evidence="7">
        <text>L-threonyl-[protein] + ATP = O-phospho-L-threonyl-[protein] + ADP + H(+)</text>
        <dbReference type="Rhea" id="RHEA:46608"/>
        <dbReference type="Rhea" id="RHEA-COMP:11060"/>
        <dbReference type="Rhea" id="RHEA-COMP:11605"/>
        <dbReference type="ChEBI" id="CHEBI:15378"/>
        <dbReference type="ChEBI" id="CHEBI:30013"/>
        <dbReference type="ChEBI" id="CHEBI:30616"/>
        <dbReference type="ChEBI" id="CHEBI:61977"/>
        <dbReference type="ChEBI" id="CHEBI:456216"/>
        <dbReference type="EC" id="2.7.11.1"/>
    </reaction>
</comment>
<evidence type="ECO:0000313" key="13">
    <source>
        <dbReference type="Proteomes" id="UP000601435"/>
    </source>
</evidence>
<proteinExistence type="predicted"/>
<dbReference type="EC" id="2.7.11.1" evidence="1"/>
<evidence type="ECO:0000313" key="12">
    <source>
        <dbReference type="EMBL" id="CAE7804429.1"/>
    </source>
</evidence>
<sequence length="553" mass="60938">MIYRPPEMVDFFAEFPISEKVDVWMIGCILYTLMFYRHPFQDESPLAIANARYPWPSTPEHSEKLRDLTHWLLARDPSHRPDAASLLSLLVCFDEAEVTPPKAVLEKSEKFRRLYEPGKSCREPREPQSPSAGSDALAGDSERKRSKPHKHRQTSKKKAQAETLPDEGWPAAVSPELQWANFDGFHQEPSSAGSASPSRSEAPGRGAWAHFEEERTRPMEVAPDPVSASIPPDPWSAWSSPTHEPSTGSQSPVKAPNVVVKPPDWAGRGSVASERTDARWPLDSIEVSAWPEMPEQEICGPYWCHAVSKMPQRQHHPIVFGKRTASSFAHFVAGYVCAGYHVDMVSTNAAFLLWLAGLVYALVTPWTVAEHADKAWILMLSAFCNFFAVATTRFNDSGFTSGLAFWLPPFFFCNFLLLLVGALPTMLLEGCLCGYFVASSQTAPVTMGVCCLLALAAVFFYDVWAWMPKLGHLGGAGSSEGFDSSYQRAGLLPTAFAVPFVLSASSTPLLNALGLPIVQTAGMLMVMAILVCLAILCLVTRPSTRQNLWNFVS</sequence>
<evidence type="ECO:0000256" key="10">
    <source>
        <dbReference type="SAM" id="Phobius"/>
    </source>
</evidence>
<dbReference type="GO" id="GO:0004674">
    <property type="term" value="F:protein serine/threonine kinase activity"/>
    <property type="evidence" value="ECO:0007669"/>
    <property type="project" value="UniProtKB-KW"/>
</dbReference>
<keyword evidence="2" id="KW-0723">Serine/threonine-protein kinase</keyword>
<feature type="transmembrane region" description="Helical" evidence="10">
    <location>
        <begin position="517"/>
        <end position="539"/>
    </location>
</feature>
<keyword evidence="10" id="KW-0812">Transmembrane</keyword>